<organism evidence="2 3">
    <name type="scientific">Lederbergia galactosidilytica</name>
    <dbReference type="NCBI Taxonomy" id="217031"/>
    <lineage>
        <taxon>Bacteria</taxon>
        <taxon>Bacillati</taxon>
        <taxon>Bacillota</taxon>
        <taxon>Bacilli</taxon>
        <taxon>Bacillales</taxon>
        <taxon>Bacillaceae</taxon>
        <taxon>Lederbergia</taxon>
    </lineage>
</organism>
<accession>A0A177ZNZ0</accession>
<dbReference type="Pfam" id="PF18765">
    <property type="entry name" value="Polbeta"/>
    <property type="match status" value="1"/>
</dbReference>
<comment type="caution">
    <text evidence="2">The sequence shown here is derived from an EMBL/GenBank/DDBJ whole genome shotgun (WGS) entry which is preliminary data.</text>
</comment>
<dbReference type="OrthoDB" id="9809668at2"/>
<name>A0A177ZNZ0_9BACI</name>
<evidence type="ECO:0000313" key="2">
    <source>
        <dbReference type="EMBL" id="OAK69149.1"/>
    </source>
</evidence>
<dbReference type="Proteomes" id="UP000077881">
    <property type="component" value="Unassembled WGS sequence"/>
</dbReference>
<protein>
    <recommendedName>
        <fullName evidence="1">Polymerase beta nucleotidyltransferase domain-containing protein</fullName>
    </recommendedName>
</protein>
<evidence type="ECO:0000313" key="3">
    <source>
        <dbReference type="Proteomes" id="UP000077881"/>
    </source>
</evidence>
<dbReference type="RefSeq" id="WP_064468397.1">
    <property type="nucleotide sequence ID" value="NZ_JAGGKH010000005.1"/>
</dbReference>
<gene>
    <name evidence="2" type="ORF">ABB05_14410</name>
</gene>
<evidence type="ECO:0000259" key="1">
    <source>
        <dbReference type="Pfam" id="PF18765"/>
    </source>
</evidence>
<keyword evidence="3" id="KW-1185">Reference proteome</keyword>
<reference evidence="2 3" key="1">
    <citation type="submission" date="2015-05" db="EMBL/GenBank/DDBJ databases">
        <title>Comparison of genome.</title>
        <authorList>
            <person name="Zheng Z."/>
            <person name="Sun M."/>
        </authorList>
    </citation>
    <scope>NUCLEOTIDE SEQUENCE [LARGE SCALE GENOMIC DNA]</scope>
    <source>
        <strain evidence="2 3">G25-74</strain>
    </source>
</reference>
<dbReference type="Gene3D" id="3.30.460.10">
    <property type="entry name" value="Beta Polymerase, domain 2"/>
    <property type="match status" value="1"/>
</dbReference>
<dbReference type="AlphaFoldDB" id="A0A177ZNZ0"/>
<feature type="domain" description="Polymerase beta nucleotidyltransferase" evidence="1">
    <location>
        <begin position="27"/>
        <end position="99"/>
    </location>
</feature>
<dbReference type="STRING" id="217031.ABB05_14410"/>
<dbReference type="CDD" id="cd05403">
    <property type="entry name" value="NT_KNTase_like"/>
    <property type="match status" value="1"/>
</dbReference>
<dbReference type="SUPFAM" id="SSF81301">
    <property type="entry name" value="Nucleotidyltransferase"/>
    <property type="match status" value="1"/>
</dbReference>
<proteinExistence type="predicted"/>
<sequence length="106" mass="12235">MKDERREQLLKQLRGIVTDVLDSENVQVYLFGSWARKEEKGSSDIDIAINPGDGEISPKKWLELLEKVEESTIPYNADIVDMKKVNVKLGESIKREGILWKDFKNE</sequence>
<dbReference type="PANTHER" id="PTHR43852">
    <property type="entry name" value="NUCLEOTIDYLTRANSFERASE"/>
    <property type="match status" value="1"/>
</dbReference>
<dbReference type="EMBL" id="LDJR01000054">
    <property type="protein sequence ID" value="OAK69149.1"/>
    <property type="molecule type" value="Genomic_DNA"/>
</dbReference>
<dbReference type="PANTHER" id="PTHR43852:SF2">
    <property type="entry name" value="PROTEIN ADENYLYLTRANSFERASE MNTA"/>
    <property type="match status" value="1"/>
</dbReference>
<dbReference type="InterPro" id="IPR043519">
    <property type="entry name" value="NT_sf"/>
</dbReference>
<dbReference type="PATRIC" id="fig|217031.6.peg.3097"/>
<dbReference type="InterPro" id="IPR052930">
    <property type="entry name" value="TA_antitoxin_MntA"/>
</dbReference>
<dbReference type="InterPro" id="IPR041633">
    <property type="entry name" value="Polbeta"/>
</dbReference>